<protein>
    <recommendedName>
        <fullName evidence="3">F-box domain-containing protein</fullName>
    </recommendedName>
</protein>
<keyword evidence="2" id="KW-1185">Reference proteome</keyword>
<organism evidence="1 2">
    <name type="scientific">Phanerochaete carnosa (strain HHB-10118-sp)</name>
    <name type="common">White-rot fungus</name>
    <name type="synonym">Peniophora carnosa</name>
    <dbReference type="NCBI Taxonomy" id="650164"/>
    <lineage>
        <taxon>Eukaryota</taxon>
        <taxon>Fungi</taxon>
        <taxon>Dikarya</taxon>
        <taxon>Basidiomycota</taxon>
        <taxon>Agaricomycotina</taxon>
        <taxon>Agaricomycetes</taxon>
        <taxon>Polyporales</taxon>
        <taxon>Phanerochaetaceae</taxon>
        <taxon>Phanerochaete</taxon>
    </lineage>
</organism>
<dbReference type="Proteomes" id="UP000008370">
    <property type="component" value="Unassembled WGS sequence"/>
</dbReference>
<dbReference type="OrthoDB" id="2757285at2759"/>
<name>K5VCA6_PHACS</name>
<sequence>MVQLHDLPVELCARILCLLPVLDVVRFQRVRIILIMESCAAVSSSFCGLIRDSAELQYKIERFLTGAVDGSPASGYSFQNKTDRLKSWRQTWKRPSWNEERSLPSFTPVVCVSGPVFAQGMSEDELDTAIEFYTLGAKLRGVEPRSWTLNSLHEYYTFNFDWYQDLLVLCERYRRLNLVQDNHLTLLSSVESSRVTLRFLRCTTGQVHPAAKHVTLFATLPMEGVEGAAVVYLCGDIVLLRYNFSNGKPEFWVFDWRQGSLLLNFGVDTDVDGAEIVVQDCALLDSRYVMITASGTSSGHVLAVFDCYSVSCPARLLFPDAMRRHASLILELPLPVKPYSSNTFAMLDCQPDSPVALPAQLEGVAFRAAGPPIVLVTIWTNDGGDHTIQHSLFLPGRLILSRLVQSGARTVAPPLAHTIPWKAYAKECRLFHTSDMEVTSVYGSRYVTSGRVRRNEGSVQNPQEDQLVDILRIYHFGEPAAILHDTDVDGPAADDGTAKSSVTRVLEESDQSCSIIWAEQMQTGAPYLLTQINLGLGNAIGSGMWLVEDGVVLTEGSAGYAA</sequence>
<dbReference type="InParanoid" id="K5VCA6"/>
<dbReference type="AlphaFoldDB" id="K5VCA6"/>
<accession>K5VCA6</accession>
<dbReference type="RefSeq" id="XP_007390014.1">
    <property type="nucleotide sequence ID" value="XM_007389952.1"/>
</dbReference>
<gene>
    <name evidence="1" type="ORF">PHACADRAFT_179803</name>
</gene>
<evidence type="ECO:0000313" key="2">
    <source>
        <dbReference type="Proteomes" id="UP000008370"/>
    </source>
</evidence>
<proteinExistence type="predicted"/>
<reference evidence="1 2" key="1">
    <citation type="journal article" date="2012" name="BMC Genomics">
        <title>Comparative genomics of the white-rot fungi, Phanerochaete carnosa and P. chrysosporium, to elucidate the genetic basis of the distinct wood types they colonize.</title>
        <authorList>
            <person name="Suzuki H."/>
            <person name="MacDonald J."/>
            <person name="Syed K."/>
            <person name="Salamov A."/>
            <person name="Hori C."/>
            <person name="Aerts A."/>
            <person name="Henrissat B."/>
            <person name="Wiebenga A."/>
            <person name="vanKuyk P.A."/>
            <person name="Barry K."/>
            <person name="Lindquist E."/>
            <person name="LaButti K."/>
            <person name="Lapidus A."/>
            <person name="Lucas S."/>
            <person name="Coutinho P."/>
            <person name="Gong Y."/>
            <person name="Samejima M."/>
            <person name="Mahadevan R."/>
            <person name="Abou-Zaid M."/>
            <person name="de Vries R.P."/>
            <person name="Igarashi K."/>
            <person name="Yadav J.S."/>
            <person name="Grigoriev I.V."/>
            <person name="Master E.R."/>
        </authorList>
    </citation>
    <scope>NUCLEOTIDE SEQUENCE [LARGE SCALE GENOMIC DNA]</scope>
    <source>
        <strain evidence="1 2">HHB-10118-sp</strain>
    </source>
</reference>
<dbReference type="KEGG" id="pco:PHACADRAFT_179803"/>
<dbReference type="HOGENOM" id="CLU_484927_0_0_1"/>
<evidence type="ECO:0008006" key="3">
    <source>
        <dbReference type="Google" id="ProtNLM"/>
    </source>
</evidence>
<evidence type="ECO:0000313" key="1">
    <source>
        <dbReference type="EMBL" id="EKM60561.1"/>
    </source>
</evidence>
<dbReference type="GeneID" id="18909923"/>
<dbReference type="EMBL" id="JH930468">
    <property type="protein sequence ID" value="EKM60561.1"/>
    <property type="molecule type" value="Genomic_DNA"/>
</dbReference>